<dbReference type="PRINTS" id="PR00507">
    <property type="entry name" value="N12N6MTFRASE"/>
</dbReference>
<dbReference type="PROSITE" id="PS00092">
    <property type="entry name" value="N6_MTASE"/>
    <property type="match status" value="1"/>
</dbReference>
<dbReference type="Proteomes" id="UP000637980">
    <property type="component" value="Unassembled WGS sequence"/>
</dbReference>
<reference evidence="4" key="1">
    <citation type="journal article" date="2019" name="Int. J. Syst. Evol. Microbiol.">
        <title>The Global Catalogue of Microorganisms (GCM) 10K type strain sequencing project: providing services to taxonomists for standard genome sequencing and annotation.</title>
        <authorList>
            <consortium name="The Broad Institute Genomics Platform"/>
            <consortium name="The Broad Institute Genome Sequencing Center for Infectious Disease"/>
            <person name="Wu L."/>
            <person name="Ma J."/>
        </authorList>
    </citation>
    <scope>NUCLEOTIDE SEQUENCE [LARGE SCALE GENOMIC DNA]</scope>
    <source>
        <strain evidence="4">KCTC 12861</strain>
    </source>
</reference>
<dbReference type="EMBL" id="BMXE01000004">
    <property type="protein sequence ID" value="GHB33983.1"/>
    <property type="molecule type" value="Genomic_DNA"/>
</dbReference>
<gene>
    <name evidence="3" type="ORF">GCM10007094_23690</name>
</gene>
<keyword evidence="1" id="KW-0175">Coiled coil</keyword>
<feature type="compositionally biased region" description="Basic and acidic residues" evidence="2">
    <location>
        <begin position="363"/>
        <end position="375"/>
    </location>
</feature>
<dbReference type="InterPro" id="IPR029063">
    <property type="entry name" value="SAM-dependent_MTases_sf"/>
</dbReference>
<name>A0ABQ3EGF2_9HYPH</name>
<comment type="caution">
    <text evidence="3">The sequence shown here is derived from an EMBL/GenBank/DDBJ whole genome shotgun (WGS) entry which is preliminary data.</text>
</comment>
<dbReference type="RefSeq" id="WP_189437012.1">
    <property type="nucleotide sequence ID" value="NZ_BMXE01000004.1"/>
</dbReference>
<feature type="region of interest" description="Disordered" evidence="2">
    <location>
        <begin position="351"/>
        <end position="375"/>
    </location>
</feature>
<protein>
    <recommendedName>
        <fullName evidence="5">Methyltransferase small domain-containing protein</fullName>
    </recommendedName>
</protein>
<evidence type="ECO:0000313" key="3">
    <source>
        <dbReference type="EMBL" id="GHB33983.1"/>
    </source>
</evidence>
<dbReference type="Gene3D" id="3.40.50.150">
    <property type="entry name" value="Vaccinia Virus protein VP39"/>
    <property type="match status" value="1"/>
</dbReference>
<accession>A0ABQ3EGF2</accession>
<dbReference type="SUPFAM" id="SSF53335">
    <property type="entry name" value="S-adenosyl-L-methionine-dependent methyltransferases"/>
    <property type="match status" value="1"/>
</dbReference>
<sequence>MPEILPLGSRIRLYNGEGTITGYDERAAEVYALTATGMQKVPKGALQYVVCWDTASISTLDPDHLALKYWGEIVEEPVEEIVARTEKAMDEDRRQREAAKEAAEKRAQEFLAVAIQKMPNWAKAVIVAERVEDDCDFMTDYHNSTTEETVILAFSSHTRNLFSEMRKAAATFELTKNLSEAPKSAEHRENYSMGGGYYLKDGYRHSSGWKVRKYEIGNGAHSIPVGQWGPSFDEKQATPAHSEASANFTIEQHTHTKKGFDMWICIMPERIERSEYDALLQKAKELGGWYTRKWGKTPAGFAFKALQAAEDFARGEAPTNSQSHQPTVDPRIARFRNLADKMQADIDHKLAERTTNTPRQRRMAAEARNDGYHLKRTQEAMRKIADLAEQNTLPTELQTIRSKKAVSELVKTKIKHDGRYYSAGIDTGEPREDTAQTRAIFSLLSGHDEKAEEQRREMEGLKDMNIPGYFPTPETVVTTMLDYAGIEDGMRVLEPSAGHGAILDVLMGLEEDLTIESCELNHRLSAILERKGYDVVADDFTQFNPGPVYDRIFMNPPFEKRQDIKHLQHAYGLLRAYGRVACIMSSGSVRQPVLTQWVDALGGEVIDLPDNSFKESGTGVSTCLVILDRAPSFN</sequence>
<evidence type="ECO:0000256" key="1">
    <source>
        <dbReference type="SAM" id="Coils"/>
    </source>
</evidence>
<dbReference type="InterPro" id="IPR002052">
    <property type="entry name" value="DNA_methylase_N6_adenine_CS"/>
</dbReference>
<feature type="coiled-coil region" evidence="1">
    <location>
        <begin position="82"/>
        <end position="109"/>
    </location>
</feature>
<evidence type="ECO:0000256" key="2">
    <source>
        <dbReference type="SAM" id="MobiDB-lite"/>
    </source>
</evidence>
<evidence type="ECO:0000313" key="4">
    <source>
        <dbReference type="Proteomes" id="UP000637980"/>
    </source>
</evidence>
<organism evidence="3 4">
    <name type="scientific">Pseudovibrio japonicus</name>
    <dbReference type="NCBI Taxonomy" id="366534"/>
    <lineage>
        <taxon>Bacteria</taxon>
        <taxon>Pseudomonadati</taxon>
        <taxon>Pseudomonadota</taxon>
        <taxon>Alphaproteobacteria</taxon>
        <taxon>Hyphomicrobiales</taxon>
        <taxon>Stappiaceae</taxon>
        <taxon>Pseudovibrio</taxon>
    </lineage>
</organism>
<keyword evidence="4" id="KW-1185">Reference proteome</keyword>
<evidence type="ECO:0008006" key="5">
    <source>
        <dbReference type="Google" id="ProtNLM"/>
    </source>
</evidence>
<dbReference type="CDD" id="cd02440">
    <property type="entry name" value="AdoMet_MTases"/>
    <property type="match status" value="1"/>
</dbReference>
<proteinExistence type="predicted"/>